<sequence length="143" mass="16341">MELPLLPKGFWASDSKLLHYPFPDALVTVHTTQEIAKEIVLGPCLLQDTKLDTVAFIALKCLERRNIHYIVKVDVAAVPSPGGFPWMRLVQAAANKKQQNLEATLNNGRLYYRPTRTIFRNEELLVWYDEELSGLLGFREICQ</sequence>
<evidence type="ECO:0000313" key="1">
    <source>
        <dbReference type="EMBL" id="KAH8001234.1"/>
    </source>
</evidence>
<evidence type="ECO:0000313" key="2">
    <source>
        <dbReference type="Proteomes" id="UP000827872"/>
    </source>
</evidence>
<reference evidence="1" key="1">
    <citation type="submission" date="2021-08" db="EMBL/GenBank/DDBJ databases">
        <title>The first chromosome-level gecko genome reveals the dynamic sex chromosomes of Neotropical dwarf geckos (Sphaerodactylidae: Sphaerodactylus).</title>
        <authorList>
            <person name="Pinto B.J."/>
            <person name="Keating S.E."/>
            <person name="Gamble T."/>
        </authorList>
    </citation>
    <scope>NUCLEOTIDE SEQUENCE</scope>
    <source>
        <strain evidence="1">TG3544</strain>
    </source>
</reference>
<organism evidence="1 2">
    <name type="scientific">Sphaerodactylus townsendi</name>
    <dbReference type="NCBI Taxonomy" id="933632"/>
    <lineage>
        <taxon>Eukaryota</taxon>
        <taxon>Metazoa</taxon>
        <taxon>Chordata</taxon>
        <taxon>Craniata</taxon>
        <taxon>Vertebrata</taxon>
        <taxon>Euteleostomi</taxon>
        <taxon>Lepidosauria</taxon>
        <taxon>Squamata</taxon>
        <taxon>Bifurcata</taxon>
        <taxon>Gekkota</taxon>
        <taxon>Sphaerodactylidae</taxon>
        <taxon>Sphaerodactylus</taxon>
    </lineage>
</organism>
<proteinExistence type="predicted"/>
<gene>
    <name evidence="1" type="ORF">K3G42_003063</name>
</gene>
<name>A0ACB8F7T7_9SAUR</name>
<dbReference type="EMBL" id="CM037621">
    <property type="protein sequence ID" value="KAH8001234.1"/>
    <property type="molecule type" value="Genomic_DNA"/>
</dbReference>
<comment type="caution">
    <text evidence="1">The sequence shown here is derived from an EMBL/GenBank/DDBJ whole genome shotgun (WGS) entry which is preliminary data.</text>
</comment>
<protein>
    <submittedName>
        <fullName evidence="1">Uncharacterized protein</fullName>
    </submittedName>
</protein>
<accession>A0ACB8F7T7</accession>
<keyword evidence="2" id="KW-1185">Reference proteome</keyword>
<dbReference type="Proteomes" id="UP000827872">
    <property type="component" value="Linkage Group LG08"/>
</dbReference>